<dbReference type="InterPro" id="IPR015424">
    <property type="entry name" value="PyrdxlP-dep_Trfase"/>
</dbReference>
<evidence type="ECO:0000256" key="3">
    <source>
        <dbReference type="ARBA" id="ARBA00022679"/>
    </source>
</evidence>
<reference evidence="7 8" key="1">
    <citation type="journal article" date="2016" name="Front. Microbiol.">
        <title>Genomic Resource of Rice Seed Associated Bacteria.</title>
        <authorList>
            <person name="Midha S."/>
            <person name="Bansal K."/>
            <person name="Sharma S."/>
            <person name="Kumar N."/>
            <person name="Patil P.P."/>
            <person name="Chaudhry V."/>
            <person name="Patil P.B."/>
        </authorList>
    </citation>
    <scope>NUCLEOTIDE SEQUENCE [LARGE SCALE GENOMIC DNA]</scope>
    <source>
        <strain evidence="7 8">RSA3</strain>
    </source>
</reference>
<evidence type="ECO:0000256" key="5">
    <source>
        <dbReference type="RuleBase" id="RU003693"/>
    </source>
</evidence>
<comment type="cofactor">
    <cofactor evidence="1 5">
        <name>pyridoxal 5'-phosphate</name>
        <dbReference type="ChEBI" id="CHEBI:597326"/>
    </cofactor>
</comment>
<dbReference type="PANTHER" id="PTHR43643">
    <property type="entry name" value="HISTIDINOL-PHOSPHATE AMINOTRANSFERASE 2"/>
    <property type="match status" value="1"/>
</dbReference>
<dbReference type="Proteomes" id="UP000072189">
    <property type="component" value="Unassembled WGS sequence"/>
</dbReference>
<dbReference type="SUPFAM" id="SSF53383">
    <property type="entry name" value="PLP-dependent transferases"/>
    <property type="match status" value="1"/>
</dbReference>
<evidence type="ECO:0000313" key="7">
    <source>
        <dbReference type="EMBL" id="KTS12123.1"/>
    </source>
</evidence>
<dbReference type="Gene3D" id="3.40.640.10">
    <property type="entry name" value="Type I PLP-dependent aspartate aminotransferase-like (Major domain)"/>
    <property type="match status" value="1"/>
</dbReference>
<evidence type="ECO:0000259" key="6">
    <source>
        <dbReference type="Pfam" id="PF00155"/>
    </source>
</evidence>
<accession>A0A147F7T3</accession>
<evidence type="ECO:0000256" key="1">
    <source>
        <dbReference type="ARBA" id="ARBA00001933"/>
    </source>
</evidence>
<dbReference type="InterPro" id="IPR001917">
    <property type="entry name" value="Aminotrans_II_pyridoxalP_BS"/>
</dbReference>
<dbReference type="GO" id="GO:0008483">
    <property type="term" value="F:transaminase activity"/>
    <property type="evidence" value="ECO:0007669"/>
    <property type="project" value="UniProtKB-KW"/>
</dbReference>
<protein>
    <recommendedName>
        <fullName evidence="6">Aminotransferase class I/classII large domain-containing protein</fullName>
    </recommendedName>
</protein>
<dbReference type="AlphaFoldDB" id="A0A147F7T3"/>
<sequence>MPVYSSALASAVPVRLRASSNEAPDGLSPAVRDAVLDRLERPNRYPVLGGIDLIRALADRLDADPAEIAVADGSLSLLNYLLLSHVAPGARVVIPWRSYEAYPICVLTAGGEPVRVLNRADGGHDVEAMIAAVDERTAGLILCSPNNPTGVGLTHGEVSEVLSRVPRQVLVVLDEAYLDFDDRADRPRARELVAAHANLVLLRTFSKAYGLAGLRVGYGLGHPDVITAVRKILPPFPVSALSVAAAIAALDDEAHREAIVARVRAQRSAVLDMLTAAGIPASATRANFVWMPLGPRSAALGALCADAGISTRVFEGEGLRLSLGEPGLVAALAEVLPRFAAS</sequence>
<dbReference type="PATRIC" id="fig|2033.7.peg.2528"/>
<name>A0A147F7T3_MICTE</name>
<dbReference type="InterPro" id="IPR004839">
    <property type="entry name" value="Aminotransferase_I/II_large"/>
</dbReference>
<dbReference type="PROSITE" id="PS00599">
    <property type="entry name" value="AA_TRANSFER_CLASS_2"/>
    <property type="match status" value="1"/>
</dbReference>
<proteinExistence type="inferred from homology"/>
<feature type="domain" description="Aminotransferase class I/classII large" evidence="6">
    <location>
        <begin position="19"/>
        <end position="299"/>
    </location>
</feature>
<dbReference type="GO" id="GO:0030170">
    <property type="term" value="F:pyridoxal phosphate binding"/>
    <property type="evidence" value="ECO:0007669"/>
    <property type="project" value="InterPro"/>
</dbReference>
<dbReference type="CDD" id="cd00609">
    <property type="entry name" value="AAT_like"/>
    <property type="match status" value="1"/>
</dbReference>
<dbReference type="InterPro" id="IPR015421">
    <property type="entry name" value="PyrdxlP-dep_Trfase_major"/>
</dbReference>
<gene>
    <name evidence="7" type="ORF">RSA3_08925</name>
</gene>
<dbReference type="EMBL" id="LDRV01000054">
    <property type="protein sequence ID" value="KTS12123.1"/>
    <property type="molecule type" value="Genomic_DNA"/>
</dbReference>
<evidence type="ECO:0000256" key="4">
    <source>
        <dbReference type="ARBA" id="ARBA00022898"/>
    </source>
</evidence>
<evidence type="ECO:0000256" key="2">
    <source>
        <dbReference type="ARBA" id="ARBA00022576"/>
    </source>
</evidence>
<dbReference type="InterPro" id="IPR050106">
    <property type="entry name" value="HistidinolP_aminotransfase"/>
</dbReference>
<evidence type="ECO:0000313" key="8">
    <source>
        <dbReference type="Proteomes" id="UP000072189"/>
    </source>
</evidence>
<comment type="similarity">
    <text evidence="5">Belongs to the class-II pyridoxal-phosphate-dependent aminotransferase family.</text>
</comment>
<dbReference type="Pfam" id="PF00155">
    <property type="entry name" value="Aminotran_1_2"/>
    <property type="match status" value="1"/>
</dbReference>
<keyword evidence="2" id="KW-0032">Aminotransferase</keyword>
<keyword evidence="4 5" id="KW-0663">Pyridoxal phosphate</keyword>
<keyword evidence="3" id="KW-0808">Transferase</keyword>
<organism evidence="7 8">
    <name type="scientific">Microbacterium testaceum</name>
    <name type="common">Aureobacterium testaceum</name>
    <name type="synonym">Brevibacterium testaceum</name>
    <dbReference type="NCBI Taxonomy" id="2033"/>
    <lineage>
        <taxon>Bacteria</taxon>
        <taxon>Bacillati</taxon>
        <taxon>Actinomycetota</taxon>
        <taxon>Actinomycetes</taxon>
        <taxon>Micrococcales</taxon>
        <taxon>Microbacteriaceae</taxon>
        <taxon>Microbacterium</taxon>
    </lineage>
</organism>
<comment type="caution">
    <text evidence="7">The sequence shown here is derived from an EMBL/GenBank/DDBJ whole genome shotgun (WGS) entry which is preliminary data.</text>
</comment>
<dbReference type="InterPro" id="IPR015422">
    <property type="entry name" value="PyrdxlP-dep_Trfase_small"/>
</dbReference>
<dbReference type="PANTHER" id="PTHR43643:SF3">
    <property type="entry name" value="HISTIDINOL-PHOSPHATE AMINOTRANSFERASE"/>
    <property type="match status" value="1"/>
</dbReference>
<dbReference type="Gene3D" id="3.90.1150.10">
    <property type="entry name" value="Aspartate Aminotransferase, domain 1"/>
    <property type="match status" value="1"/>
</dbReference>